<protein>
    <recommendedName>
        <fullName evidence="3">Tartrate-resistant acid phosphatase type 5</fullName>
        <ecNumber evidence="2">3.1.3.2</ecNumber>
    </recommendedName>
    <alternativeName>
        <fullName evidence="7">Tartrate-resistant acid ATPase</fullName>
    </alternativeName>
    <alternativeName>
        <fullName evidence="6">Type 5 acid phosphatase</fullName>
    </alternativeName>
</protein>
<dbReference type="InterPro" id="IPR004843">
    <property type="entry name" value="Calcineurin-like_PHP"/>
</dbReference>
<dbReference type="Pfam" id="PF00149">
    <property type="entry name" value="Metallophos"/>
    <property type="match status" value="1"/>
</dbReference>
<keyword evidence="11" id="KW-1185">Reference proteome</keyword>
<evidence type="ECO:0000256" key="4">
    <source>
        <dbReference type="ARBA" id="ARBA00022729"/>
    </source>
</evidence>
<dbReference type="OMA" id="VWSIGNH"/>
<reference evidence="10" key="4">
    <citation type="submission" date="2025-09" db="UniProtKB">
        <authorList>
            <consortium name="Ensembl"/>
        </authorList>
    </citation>
    <scope>IDENTIFICATION</scope>
</reference>
<reference evidence="10" key="3">
    <citation type="submission" date="2025-08" db="UniProtKB">
        <authorList>
            <consortium name="Ensembl"/>
        </authorList>
    </citation>
    <scope>IDENTIFICATION</scope>
</reference>
<dbReference type="SUPFAM" id="SSF56300">
    <property type="entry name" value="Metallo-dependent phosphatases"/>
    <property type="match status" value="1"/>
</dbReference>
<dbReference type="GO" id="GO:0045453">
    <property type="term" value="P:bone resorption"/>
    <property type="evidence" value="ECO:0000318"/>
    <property type="project" value="GO_Central"/>
</dbReference>
<feature type="signal peptide" evidence="8">
    <location>
        <begin position="1"/>
        <end position="16"/>
    </location>
</feature>
<dbReference type="EMBL" id="EAAA01000253">
    <property type="status" value="NOT_ANNOTATED_CDS"/>
    <property type="molecule type" value="Genomic_DNA"/>
</dbReference>
<dbReference type="InterPro" id="IPR051558">
    <property type="entry name" value="Metallophosphoesterase_PAP"/>
</dbReference>
<dbReference type="GO" id="GO:0008199">
    <property type="term" value="F:ferric iron binding"/>
    <property type="evidence" value="ECO:0000318"/>
    <property type="project" value="GO_Central"/>
</dbReference>
<dbReference type="InterPro" id="IPR024927">
    <property type="entry name" value="Acid_PPase"/>
</dbReference>
<evidence type="ECO:0000256" key="5">
    <source>
        <dbReference type="ARBA" id="ARBA00022801"/>
    </source>
</evidence>
<dbReference type="EC" id="3.1.3.2" evidence="2"/>
<dbReference type="GeneTree" id="ENSGT00390000016735"/>
<evidence type="ECO:0000259" key="9">
    <source>
        <dbReference type="Pfam" id="PF00149"/>
    </source>
</evidence>
<dbReference type="HOGENOM" id="CLU_043332_0_0_1"/>
<accession>F6XU54</accession>
<dbReference type="AlphaFoldDB" id="F6XU54"/>
<feature type="domain" description="Calcineurin-like phosphoesterase" evidence="9">
    <location>
        <begin position="41"/>
        <end position="252"/>
    </location>
</feature>
<evidence type="ECO:0000256" key="6">
    <source>
        <dbReference type="ARBA" id="ARBA00029999"/>
    </source>
</evidence>
<feature type="chain" id="PRO_5003350874" description="Tartrate-resistant acid phosphatase type 5" evidence="8">
    <location>
        <begin position="17"/>
        <end position="252"/>
    </location>
</feature>
<sequence>MKYLVIVTSLLVAVSAEELFIPSADGSTSTNIPVKLNQESMHFMIAGDFGGWPPPFYTTPTQWTVAEAMGQAAEKLKPNFVLAMGDNFYFLGVQDTEDERFNKTFESVYTSPYLQVPWYPTMGNHDWHGNAHAQLDYSHVSKRWTYPWYYYTLDYTLTLSSTTMRIVMMDTTIQCGIDSEGVPINATVAEEQWAWVEQQLKDGQDFDYLVVVGHFPVLAAGNTGPTNECLFNRLQPLLEEYGVSAYIAGHEH</sequence>
<dbReference type="Proteomes" id="UP000008144">
    <property type="component" value="Chromosome 1"/>
</dbReference>
<proteinExistence type="predicted"/>
<evidence type="ECO:0000313" key="11">
    <source>
        <dbReference type="Proteomes" id="UP000008144"/>
    </source>
</evidence>
<evidence type="ECO:0000256" key="8">
    <source>
        <dbReference type="SAM" id="SignalP"/>
    </source>
</evidence>
<dbReference type="CDD" id="cd07378">
    <property type="entry name" value="MPP_ACP5"/>
    <property type="match status" value="1"/>
</dbReference>
<name>F6XU54_CIOIN</name>
<dbReference type="PANTHER" id="PTHR10161:SF14">
    <property type="entry name" value="TARTRATE-RESISTANT ACID PHOSPHATASE TYPE 5"/>
    <property type="match status" value="1"/>
</dbReference>
<dbReference type="STRING" id="7719.ENSCINP00000015905"/>
<reference evidence="11" key="1">
    <citation type="journal article" date="2002" name="Science">
        <title>The draft genome of Ciona intestinalis: insights into chordate and vertebrate origins.</title>
        <authorList>
            <person name="Dehal P."/>
            <person name="Satou Y."/>
            <person name="Campbell R.K."/>
            <person name="Chapman J."/>
            <person name="Degnan B."/>
            <person name="De Tomaso A."/>
            <person name="Davidson B."/>
            <person name="Di Gregorio A."/>
            <person name="Gelpke M."/>
            <person name="Goodstein D.M."/>
            <person name="Harafuji N."/>
            <person name="Hastings K.E."/>
            <person name="Ho I."/>
            <person name="Hotta K."/>
            <person name="Huang W."/>
            <person name="Kawashima T."/>
            <person name="Lemaire P."/>
            <person name="Martinez D."/>
            <person name="Meinertzhagen I.A."/>
            <person name="Necula S."/>
            <person name="Nonaka M."/>
            <person name="Putnam N."/>
            <person name="Rash S."/>
            <person name="Saiga H."/>
            <person name="Satake M."/>
            <person name="Terry A."/>
            <person name="Yamada L."/>
            <person name="Wang H.G."/>
            <person name="Awazu S."/>
            <person name="Azumi K."/>
            <person name="Boore J."/>
            <person name="Branno M."/>
            <person name="Chin-Bow S."/>
            <person name="DeSantis R."/>
            <person name="Doyle S."/>
            <person name="Francino P."/>
            <person name="Keys D.N."/>
            <person name="Haga S."/>
            <person name="Hayashi H."/>
            <person name="Hino K."/>
            <person name="Imai K.S."/>
            <person name="Inaba K."/>
            <person name="Kano S."/>
            <person name="Kobayashi K."/>
            <person name="Kobayashi M."/>
            <person name="Lee B.I."/>
            <person name="Makabe K.W."/>
            <person name="Manohar C."/>
            <person name="Matassi G."/>
            <person name="Medina M."/>
            <person name="Mochizuki Y."/>
            <person name="Mount S."/>
            <person name="Morishita T."/>
            <person name="Miura S."/>
            <person name="Nakayama A."/>
            <person name="Nishizaka S."/>
            <person name="Nomoto H."/>
            <person name="Ohta F."/>
            <person name="Oishi K."/>
            <person name="Rigoutsos I."/>
            <person name="Sano M."/>
            <person name="Sasaki A."/>
            <person name="Sasakura Y."/>
            <person name="Shoguchi E."/>
            <person name="Shin-i T."/>
            <person name="Spagnuolo A."/>
            <person name="Stainier D."/>
            <person name="Suzuki M.M."/>
            <person name="Tassy O."/>
            <person name="Takatori N."/>
            <person name="Tokuoka M."/>
            <person name="Yagi K."/>
            <person name="Yoshizaki F."/>
            <person name="Wada S."/>
            <person name="Zhang C."/>
            <person name="Hyatt P.D."/>
            <person name="Larimer F."/>
            <person name="Detter C."/>
            <person name="Doggett N."/>
            <person name="Glavina T."/>
            <person name="Hawkins T."/>
            <person name="Richardson P."/>
            <person name="Lucas S."/>
            <person name="Kohara Y."/>
            <person name="Levine M."/>
            <person name="Satoh N."/>
            <person name="Rokhsar D.S."/>
        </authorList>
    </citation>
    <scope>NUCLEOTIDE SEQUENCE [LARGE SCALE GENOMIC DNA]</scope>
</reference>
<dbReference type="InParanoid" id="F6XU54"/>
<organism evidence="10 11">
    <name type="scientific">Ciona intestinalis</name>
    <name type="common">Transparent sea squirt</name>
    <name type="synonym">Ascidia intestinalis</name>
    <dbReference type="NCBI Taxonomy" id="7719"/>
    <lineage>
        <taxon>Eukaryota</taxon>
        <taxon>Metazoa</taxon>
        <taxon>Chordata</taxon>
        <taxon>Tunicata</taxon>
        <taxon>Ascidiacea</taxon>
        <taxon>Phlebobranchia</taxon>
        <taxon>Cionidae</taxon>
        <taxon>Ciona</taxon>
    </lineage>
</organism>
<dbReference type="GO" id="GO:0008198">
    <property type="term" value="F:ferrous iron binding"/>
    <property type="evidence" value="ECO:0000318"/>
    <property type="project" value="GO_Central"/>
</dbReference>
<dbReference type="PANTHER" id="PTHR10161">
    <property type="entry name" value="TARTRATE-RESISTANT ACID PHOSPHATASE TYPE 5"/>
    <property type="match status" value="1"/>
</dbReference>
<evidence type="ECO:0000256" key="7">
    <source>
        <dbReference type="ARBA" id="ARBA00031589"/>
    </source>
</evidence>
<keyword evidence="5" id="KW-0378">Hydrolase</keyword>
<dbReference type="Ensembl" id="ENSCINT00000015905.3">
    <property type="protein sequence ID" value="ENSCINP00000015905.3"/>
    <property type="gene ID" value="ENSCING00000007754.3"/>
</dbReference>
<evidence type="ECO:0000256" key="3">
    <source>
        <dbReference type="ARBA" id="ARBA00015822"/>
    </source>
</evidence>
<evidence type="ECO:0000313" key="10">
    <source>
        <dbReference type="Ensembl" id="ENSCINP00000015905.3"/>
    </source>
</evidence>
<dbReference type="InterPro" id="IPR029052">
    <property type="entry name" value="Metallo-depent_PP-like"/>
</dbReference>
<dbReference type="Gene3D" id="3.60.21.10">
    <property type="match status" value="1"/>
</dbReference>
<dbReference type="GO" id="GO:0003993">
    <property type="term" value="F:acid phosphatase activity"/>
    <property type="evidence" value="ECO:0000318"/>
    <property type="project" value="GO_Central"/>
</dbReference>
<evidence type="ECO:0000256" key="1">
    <source>
        <dbReference type="ARBA" id="ARBA00000032"/>
    </source>
</evidence>
<evidence type="ECO:0000256" key="2">
    <source>
        <dbReference type="ARBA" id="ARBA00012646"/>
    </source>
</evidence>
<keyword evidence="4 8" id="KW-0732">Signal</keyword>
<comment type="catalytic activity">
    <reaction evidence="1">
        <text>a phosphate monoester + H2O = an alcohol + phosphate</text>
        <dbReference type="Rhea" id="RHEA:15017"/>
        <dbReference type="ChEBI" id="CHEBI:15377"/>
        <dbReference type="ChEBI" id="CHEBI:30879"/>
        <dbReference type="ChEBI" id="CHEBI:43474"/>
        <dbReference type="ChEBI" id="CHEBI:67140"/>
        <dbReference type="EC" id="3.1.3.2"/>
    </reaction>
</comment>
<reference evidence="10" key="2">
    <citation type="journal article" date="2008" name="Genome Biol.">
        <title>Improved genome assembly and evidence-based global gene model set for the chordate Ciona intestinalis: new insight into intron and operon populations.</title>
        <authorList>
            <person name="Satou Y."/>
            <person name="Mineta K."/>
            <person name="Ogasawara M."/>
            <person name="Sasakura Y."/>
            <person name="Shoguchi E."/>
            <person name="Ueno K."/>
            <person name="Yamada L."/>
            <person name="Matsumoto J."/>
            <person name="Wasserscheid J."/>
            <person name="Dewar K."/>
            <person name="Wiley G.B."/>
            <person name="Macmil S.L."/>
            <person name="Roe B.A."/>
            <person name="Zeller R.W."/>
            <person name="Hastings K.E."/>
            <person name="Lemaire P."/>
            <person name="Lindquist E."/>
            <person name="Endo T."/>
            <person name="Hotta K."/>
            <person name="Inaba K."/>
        </authorList>
    </citation>
    <scope>NUCLEOTIDE SEQUENCE [LARGE SCALE GENOMIC DNA]</scope>
    <source>
        <strain evidence="10">wild type</strain>
    </source>
</reference>